<dbReference type="RefSeq" id="WP_245917283.1">
    <property type="nucleotide sequence ID" value="NZ_PVTR01000007.1"/>
</dbReference>
<proteinExistence type="predicted"/>
<evidence type="ECO:0008006" key="4">
    <source>
        <dbReference type="Google" id="ProtNLM"/>
    </source>
</evidence>
<keyword evidence="1" id="KW-0175">Coiled coil</keyword>
<dbReference type="Proteomes" id="UP000238157">
    <property type="component" value="Unassembled WGS sequence"/>
</dbReference>
<gene>
    <name evidence="2" type="ORF">CLW00_107114</name>
</gene>
<dbReference type="AlphaFoldDB" id="A0A2T0WK49"/>
<protein>
    <recommendedName>
        <fullName evidence="4">HTH-type transcriptional regulator/antitoxin HigA</fullName>
    </recommendedName>
</protein>
<reference evidence="2 3" key="1">
    <citation type="submission" date="2018-03" db="EMBL/GenBank/DDBJ databases">
        <title>Genomic Encyclopedia of Archaeal and Bacterial Type Strains, Phase II (KMG-II): from individual species to whole genera.</title>
        <authorList>
            <person name="Goeker M."/>
        </authorList>
    </citation>
    <scope>NUCLEOTIDE SEQUENCE [LARGE SCALE GENOMIC DNA]</scope>
    <source>
        <strain evidence="2 3">DSM 27929</strain>
    </source>
</reference>
<evidence type="ECO:0000313" key="3">
    <source>
        <dbReference type="Proteomes" id="UP000238157"/>
    </source>
</evidence>
<keyword evidence="3" id="KW-1185">Reference proteome</keyword>
<sequence>MKWDKIISTEQEYEKALNRLSVIFDFTPDSPEGMEAELLVTLIEKYEREIKCLRKELIKGEKSGLSNNTISDILEEAKRHAKS</sequence>
<accession>A0A2T0WK49</accession>
<organism evidence="2 3">
    <name type="scientific">Mongoliibacter ruber</name>
    <dbReference type="NCBI Taxonomy" id="1750599"/>
    <lineage>
        <taxon>Bacteria</taxon>
        <taxon>Pseudomonadati</taxon>
        <taxon>Bacteroidota</taxon>
        <taxon>Cytophagia</taxon>
        <taxon>Cytophagales</taxon>
        <taxon>Cyclobacteriaceae</taxon>
        <taxon>Mongoliibacter</taxon>
    </lineage>
</organism>
<evidence type="ECO:0000256" key="1">
    <source>
        <dbReference type="SAM" id="Coils"/>
    </source>
</evidence>
<comment type="caution">
    <text evidence="2">The sequence shown here is derived from an EMBL/GenBank/DDBJ whole genome shotgun (WGS) entry which is preliminary data.</text>
</comment>
<feature type="coiled-coil region" evidence="1">
    <location>
        <begin position="36"/>
        <end position="63"/>
    </location>
</feature>
<evidence type="ECO:0000313" key="2">
    <source>
        <dbReference type="EMBL" id="PRY87045.1"/>
    </source>
</evidence>
<dbReference type="EMBL" id="PVTR01000007">
    <property type="protein sequence ID" value="PRY87045.1"/>
    <property type="molecule type" value="Genomic_DNA"/>
</dbReference>
<name>A0A2T0WK49_9BACT</name>